<gene>
    <name evidence="10" type="primary">idi</name>
    <name evidence="13" type="ORF">DFP88_101636</name>
</gene>
<dbReference type="OrthoDB" id="9809458at2"/>
<dbReference type="EMBL" id="QJTE01000001">
    <property type="protein sequence ID" value="PYE85962.1"/>
    <property type="molecule type" value="Genomic_DNA"/>
</dbReference>
<dbReference type="GO" id="GO:0005737">
    <property type="term" value="C:cytoplasm"/>
    <property type="evidence" value="ECO:0007669"/>
    <property type="project" value="UniProtKB-SubCell"/>
</dbReference>
<dbReference type="InterPro" id="IPR015797">
    <property type="entry name" value="NUDIX_hydrolase-like_dom_sf"/>
</dbReference>
<dbReference type="Pfam" id="PF00293">
    <property type="entry name" value="NUDIX"/>
    <property type="match status" value="1"/>
</dbReference>
<name>A0A318SWT0_9RHOB</name>
<evidence type="ECO:0000256" key="8">
    <source>
        <dbReference type="ARBA" id="ARBA00023229"/>
    </source>
</evidence>
<dbReference type="NCBIfam" id="NF002995">
    <property type="entry name" value="PRK03759.1"/>
    <property type="match status" value="1"/>
</dbReference>
<dbReference type="EC" id="5.3.3.2" evidence="3 10"/>
<dbReference type="GO" id="GO:0050992">
    <property type="term" value="P:dimethylallyl diphosphate biosynthetic process"/>
    <property type="evidence" value="ECO:0007669"/>
    <property type="project" value="UniProtKB-UniRule"/>
</dbReference>
<feature type="active site" evidence="10 11">
    <location>
        <position position="61"/>
    </location>
</feature>
<evidence type="ECO:0000256" key="5">
    <source>
        <dbReference type="ARBA" id="ARBA00022723"/>
    </source>
</evidence>
<dbReference type="Proteomes" id="UP000248311">
    <property type="component" value="Unassembled WGS sequence"/>
</dbReference>
<protein>
    <recommendedName>
        <fullName evidence="3 10">Isopentenyl-diphosphate Delta-isomerase</fullName>
        <shortName evidence="10">IPP isomerase</shortName>
        <ecNumber evidence="3 10">5.3.3.2</ecNumber>
    </recommendedName>
    <alternativeName>
        <fullName evidence="10">IPP:DMAPP isomerase</fullName>
    </alternativeName>
    <alternativeName>
        <fullName evidence="10">Isopentenyl pyrophosphate isomerase</fullName>
    </alternativeName>
</protein>
<feature type="domain" description="Nudix hydrolase" evidence="12">
    <location>
        <begin position="25"/>
        <end position="159"/>
    </location>
</feature>
<dbReference type="GO" id="GO:0046872">
    <property type="term" value="F:metal ion binding"/>
    <property type="evidence" value="ECO:0007669"/>
    <property type="project" value="UniProtKB-KW"/>
</dbReference>
<dbReference type="PROSITE" id="PS51462">
    <property type="entry name" value="NUDIX"/>
    <property type="match status" value="1"/>
</dbReference>
<evidence type="ECO:0000256" key="11">
    <source>
        <dbReference type="PIRSR" id="PIRSR018427-1"/>
    </source>
</evidence>
<evidence type="ECO:0000313" key="13">
    <source>
        <dbReference type="EMBL" id="PYE85962.1"/>
    </source>
</evidence>
<feature type="binding site" evidence="10">
    <location>
        <position position="21"/>
    </location>
    <ligand>
        <name>Mn(2+)</name>
        <dbReference type="ChEBI" id="CHEBI:29035"/>
    </ligand>
</feature>
<dbReference type="InterPro" id="IPR056375">
    <property type="entry name" value="Idi_bact"/>
</dbReference>
<dbReference type="InterPro" id="IPR011876">
    <property type="entry name" value="IsopentenylPP_isomerase_typ1"/>
</dbReference>
<feature type="binding site" evidence="10">
    <location>
        <position position="107"/>
    </location>
    <ligand>
        <name>Mn(2+)</name>
        <dbReference type="ChEBI" id="CHEBI:29035"/>
    </ligand>
</feature>
<evidence type="ECO:0000256" key="10">
    <source>
        <dbReference type="HAMAP-Rule" id="MF_00202"/>
    </source>
</evidence>
<dbReference type="PIRSF" id="PIRSF018427">
    <property type="entry name" value="Isopntndiph_ism"/>
    <property type="match status" value="1"/>
</dbReference>
<feature type="binding site" evidence="10">
    <location>
        <position position="109"/>
    </location>
    <ligand>
        <name>Mn(2+)</name>
        <dbReference type="ChEBI" id="CHEBI:29035"/>
    </ligand>
</feature>
<comment type="pathway">
    <text evidence="1 10">Isoprenoid biosynthesis; dimethylallyl diphosphate biosynthesis; dimethylallyl diphosphate from isopentenyl diphosphate: step 1/1.</text>
</comment>
<evidence type="ECO:0000256" key="2">
    <source>
        <dbReference type="ARBA" id="ARBA00007579"/>
    </source>
</evidence>
<evidence type="ECO:0000313" key="14">
    <source>
        <dbReference type="Proteomes" id="UP000248311"/>
    </source>
</evidence>
<dbReference type="PANTHER" id="PTHR10885">
    <property type="entry name" value="ISOPENTENYL-DIPHOSPHATE DELTA-ISOMERASE"/>
    <property type="match status" value="1"/>
</dbReference>
<feature type="binding site" evidence="10">
    <location>
        <position position="81"/>
    </location>
    <ligand>
        <name>Mg(2+)</name>
        <dbReference type="ChEBI" id="CHEBI:18420"/>
    </ligand>
</feature>
<keyword evidence="14" id="KW-1185">Reference proteome</keyword>
<evidence type="ECO:0000256" key="1">
    <source>
        <dbReference type="ARBA" id="ARBA00004826"/>
    </source>
</evidence>
<comment type="subcellular location">
    <subcellularLocation>
        <location evidence="10">Cytoplasm</location>
    </subcellularLocation>
</comment>
<dbReference type="GO" id="GO:0004452">
    <property type="term" value="F:isopentenyl-diphosphate delta-isomerase activity"/>
    <property type="evidence" value="ECO:0007669"/>
    <property type="project" value="UniProtKB-UniRule"/>
</dbReference>
<comment type="cofactor">
    <cofactor evidence="10">
        <name>Mg(2+)</name>
        <dbReference type="ChEBI" id="CHEBI:18420"/>
    </cofactor>
    <text evidence="10">Binds 1 Mg(2+) ion per subunit. The magnesium ion binds only when substrate is bound.</text>
</comment>
<keyword evidence="5 10" id="KW-0479">Metal-binding</keyword>
<dbReference type="RefSeq" id="WP_110812966.1">
    <property type="nucleotide sequence ID" value="NZ_QJTE01000001.1"/>
</dbReference>
<feature type="binding site" evidence="10">
    <location>
        <position position="63"/>
    </location>
    <ligand>
        <name>Mn(2+)</name>
        <dbReference type="ChEBI" id="CHEBI:29035"/>
    </ligand>
</feature>
<comment type="caution">
    <text evidence="13">The sequence shown here is derived from an EMBL/GenBank/DDBJ whole genome shotgun (WGS) entry which is preliminary data.</text>
</comment>
<dbReference type="CDD" id="cd02885">
    <property type="entry name" value="NUDIX_IPP_Isomerase"/>
    <property type="match status" value="1"/>
</dbReference>
<dbReference type="Gene3D" id="3.90.79.10">
    <property type="entry name" value="Nucleoside Triphosphate Pyrophosphohydrolase"/>
    <property type="match status" value="1"/>
</dbReference>
<reference evidence="13 14" key="1">
    <citation type="submission" date="2018-06" db="EMBL/GenBank/DDBJ databases">
        <title>Genomic Encyclopedia of Type Strains, Phase III (KMG-III): the genomes of soil and plant-associated and newly described type strains.</title>
        <authorList>
            <person name="Whitman W."/>
        </authorList>
    </citation>
    <scope>NUCLEOTIDE SEQUENCE [LARGE SCALE GENOMIC DNA]</scope>
    <source>
        <strain evidence="13 14">CECT 9025</strain>
    </source>
</reference>
<organism evidence="13 14">
    <name type="scientific">Pseudoroseicyclus aestuarii</name>
    <dbReference type="NCBI Taxonomy" id="1795041"/>
    <lineage>
        <taxon>Bacteria</taxon>
        <taxon>Pseudomonadati</taxon>
        <taxon>Pseudomonadota</taxon>
        <taxon>Alphaproteobacteria</taxon>
        <taxon>Rhodobacterales</taxon>
        <taxon>Paracoccaceae</taxon>
        <taxon>Pseudoroseicyclus</taxon>
    </lineage>
</organism>
<evidence type="ECO:0000259" key="12">
    <source>
        <dbReference type="PROSITE" id="PS51462"/>
    </source>
</evidence>
<dbReference type="InterPro" id="IPR000086">
    <property type="entry name" value="NUDIX_hydrolase_dom"/>
</dbReference>
<feature type="binding site" evidence="10">
    <location>
        <position position="27"/>
    </location>
    <ligand>
        <name>Mn(2+)</name>
        <dbReference type="ChEBI" id="CHEBI:29035"/>
    </ligand>
</feature>
<keyword evidence="6 10" id="KW-0460">Magnesium</keyword>
<feature type="active site" evidence="10 11">
    <location>
        <position position="109"/>
    </location>
</feature>
<comment type="cofactor">
    <cofactor evidence="10">
        <name>Mn(2+)</name>
        <dbReference type="ChEBI" id="CHEBI:29035"/>
    </cofactor>
    <text evidence="10">Binds 1 Mn(2+) ion per subunit.</text>
</comment>
<dbReference type="SUPFAM" id="SSF55811">
    <property type="entry name" value="Nudix"/>
    <property type="match status" value="1"/>
</dbReference>
<proteinExistence type="inferred from homology"/>
<keyword evidence="9 10" id="KW-0413">Isomerase</keyword>
<dbReference type="HAMAP" id="MF_00202">
    <property type="entry name" value="Idi"/>
    <property type="match status" value="1"/>
</dbReference>
<dbReference type="UniPathway" id="UPA00059">
    <property type="reaction ID" value="UER00104"/>
</dbReference>
<evidence type="ECO:0000256" key="4">
    <source>
        <dbReference type="ARBA" id="ARBA00022490"/>
    </source>
</evidence>
<sequence length="176" mass="19586">MTLIPAWKDGRLAPSEKLAVHREGLRHKAISVFVTHEGQTLLQRRAAGKYHSAGLWANACCTHPDWDEGAEACAQRRLREELGLQGAPLQHRGVIEYRADVGGGMIEHEVVDLFTAELAARPTLAPDPEEVSETRWIGWEALRQEVEVSPERFTAWLRIYLAEHAALLVAQAAPGR</sequence>
<evidence type="ECO:0000256" key="7">
    <source>
        <dbReference type="ARBA" id="ARBA00023211"/>
    </source>
</evidence>
<comment type="catalytic activity">
    <reaction evidence="10">
        <text>isopentenyl diphosphate = dimethylallyl diphosphate</text>
        <dbReference type="Rhea" id="RHEA:23284"/>
        <dbReference type="ChEBI" id="CHEBI:57623"/>
        <dbReference type="ChEBI" id="CHEBI:128769"/>
        <dbReference type="EC" id="5.3.3.2"/>
    </reaction>
</comment>
<dbReference type="PANTHER" id="PTHR10885:SF0">
    <property type="entry name" value="ISOPENTENYL-DIPHOSPHATE DELTA-ISOMERASE"/>
    <property type="match status" value="1"/>
</dbReference>
<keyword evidence="7 10" id="KW-0464">Manganese</keyword>
<evidence type="ECO:0000256" key="9">
    <source>
        <dbReference type="ARBA" id="ARBA00023235"/>
    </source>
</evidence>
<comment type="similarity">
    <text evidence="2 10">Belongs to the IPP isomerase type 1 family.</text>
</comment>
<evidence type="ECO:0000256" key="6">
    <source>
        <dbReference type="ARBA" id="ARBA00022842"/>
    </source>
</evidence>
<dbReference type="GO" id="GO:0009240">
    <property type="term" value="P:isopentenyl diphosphate biosynthetic process"/>
    <property type="evidence" value="ECO:0007669"/>
    <property type="project" value="TreeGrafter"/>
</dbReference>
<keyword evidence="4 10" id="KW-0963">Cytoplasm</keyword>
<keyword evidence="8 10" id="KW-0414">Isoprene biosynthesis</keyword>
<comment type="function">
    <text evidence="10">Catalyzes the 1,3-allylic rearrangement of the homoallylic substrate isopentenyl (IPP) to its highly electrophilic allylic isomer, dimethylallyl diphosphate (DMAPP).</text>
</comment>
<evidence type="ECO:0000256" key="3">
    <source>
        <dbReference type="ARBA" id="ARBA00012057"/>
    </source>
</evidence>
<accession>A0A318SWT0</accession>
<dbReference type="AlphaFoldDB" id="A0A318SWT0"/>